<dbReference type="AlphaFoldDB" id="Q6CWN1"/>
<organism evidence="6 7">
    <name type="scientific">Kluyveromyces lactis (strain ATCC 8585 / CBS 2359 / DSM 70799 / NBRC 1267 / NRRL Y-1140 / WM37)</name>
    <name type="common">Yeast</name>
    <name type="synonym">Candida sphaerica</name>
    <dbReference type="NCBI Taxonomy" id="284590"/>
    <lineage>
        <taxon>Eukaryota</taxon>
        <taxon>Fungi</taxon>
        <taxon>Dikarya</taxon>
        <taxon>Ascomycota</taxon>
        <taxon>Saccharomycotina</taxon>
        <taxon>Saccharomycetes</taxon>
        <taxon>Saccharomycetales</taxon>
        <taxon>Saccharomycetaceae</taxon>
        <taxon>Kluyveromyces</taxon>
    </lineage>
</organism>
<dbReference type="eggNOG" id="KOG1539">
    <property type="taxonomic scope" value="Eukaryota"/>
</dbReference>
<dbReference type="OMA" id="CIYAWRA"/>
<protein>
    <submittedName>
        <fullName evidence="6">KLLA0B02827p</fullName>
    </submittedName>
</protein>
<dbReference type="PaxDb" id="284590-Q6CWN1"/>
<dbReference type="KEGG" id="kla:KLLA0_B02827g"/>
<dbReference type="Pfam" id="PF25168">
    <property type="entry name" value="Beta-prop_WDR36-Utp21_2nd"/>
    <property type="match status" value="1"/>
</dbReference>
<keyword evidence="2" id="KW-0677">Repeat</keyword>
<dbReference type="GO" id="GO:0032040">
    <property type="term" value="C:small-subunit processome"/>
    <property type="evidence" value="ECO:0007669"/>
    <property type="project" value="InterPro"/>
</dbReference>
<dbReference type="InterPro" id="IPR001680">
    <property type="entry name" value="WD40_rpt"/>
</dbReference>
<dbReference type="InterPro" id="IPR019775">
    <property type="entry name" value="WD40_repeat_CS"/>
</dbReference>
<dbReference type="PANTHER" id="PTHR22840:SF12">
    <property type="entry name" value="WD REPEAT-CONTAINING PROTEIN 36"/>
    <property type="match status" value="1"/>
</dbReference>
<dbReference type="FunFam" id="2.130.10.10:FF:000710">
    <property type="entry name" value="U3 snoRNP protein"/>
    <property type="match status" value="1"/>
</dbReference>
<proteinExistence type="predicted"/>
<dbReference type="STRING" id="284590.Q6CWN1"/>
<dbReference type="GO" id="GO:0034388">
    <property type="term" value="C:Pwp2p-containing subcomplex of 90S preribosome"/>
    <property type="evidence" value="ECO:0007669"/>
    <property type="project" value="TreeGrafter"/>
</dbReference>
<dbReference type="Pfam" id="PF25171">
    <property type="entry name" value="Beta-prop_WDR36-Utp21_1st"/>
    <property type="match status" value="1"/>
</dbReference>
<sequence length="942" mass="104039">MTVDGSLKKRRVGSSGAVRKHASRIFSPYRIVGNVSTGVPYAIGTLGTTFYIVTSVGKSFQIFDANNLHLLFVSDKETEGDITCLAAHFHYVYASFKNKVGIYKRGKLEHLIELPDPNTVVTKINVFGEYLIASTDNNVVYIYKKNSPSDKFATELYTNFTIGKLQGGDIVDLVHLPTYVNKLLVVTKSNFTLFNVRTGKQLYTSDEFPDEITTAEPAPALDIVAFGTSSGEVILFNLRKGKKIRTIKTPTRISSISFRTDGASHISVASTSGDLIFYDLDHRSRVQVLKGIHKEVNGGVARASFLNGQPIVVTCGGDNQLKEFVFDPSLSQGDSEVVIQPARLLRSRGGHSQPPSSIAFADDQSHFILSASKDRSLWGFSLRKDAQSQELSQRLHKNKDGNRIGGSTIGEKFPEITSIVIENNRQGQWENILTVHKGEKFARTWNSRTKRVGRWTIPTNDEGFAKSVAISQCGNFGLVGSSNGGISVHNLQSGQKRKVYRLHKKAVTGIAMDGMNRKMVSCGLDGIVGFYDFSKSTFLGKLKLDSPITSMVYHRSSDLFALALDDLSIVVVDSVTQKVVRQLWGHSNRISSFDFSPDGRWIVSSSLDSTIRTWDLPTGGCIDGMKVENVITNIKFSPNGDLLATTSVSGNGISLWANRAQFISVSTRQIDEEEFATVMLPNVSGDGGSNFLEGAFDTEEDDSEDLFGKYDSMEQIDKDLLTLSLGPRNKMNILLNLDIIKQRSKPKEAPVKPEQAPFFLQLAKDKVGDEASAREGAENLSLDSSKLQQERNAAKANAASELNKFKPSGKLGAQFESDFTKLLREGSQKNDYSAFLDELVQMTPSNIDLEIRSLKAFQPFDELCRFIESLAQGLATNKNFELYEAYITILFRVHGDVIHSNNTNQNIKTALQHWDTNHRKGQSLDELVKFCGSVLSFVSTST</sequence>
<keyword evidence="1 3" id="KW-0853">WD repeat</keyword>
<dbReference type="InterPro" id="IPR011047">
    <property type="entry name" value="Quinoprotein_ADH-like_sf"/>
</dbReference>
<dbReference type="EMBL" id="CR382122">
    <property type="protein sequence ID" value="CAH02051.1"/>
    <property type="molecule type" value="Genomic_DNA"/>
</dbReference>
<dbReference type="InterPro" id="IPR059157">
    <property type="entry name" value="WDR36-Utp21_N"/>
</dbReference>
<dbReference type="Pfam" id="PF04192">
    <property type="entry name" value="Utp21"/>
    <property type="match status" value="1"/>
</dbReference>
<dbReference type="PANTHER" id="PTHR22840">
    <property type="entry name" value="WD REPEAT-CONTAINING PROTEIN 36"/>
    <property type="match status" value="1"/>
</dbReference>
<dbReference type="CDD" id="cd00200">
    <property type="entry name" value="WD40"/>
    <property type="match status" value="1"/>
</dbReference>
<feature type="repeat" description="WD" evidence="3">
    <location>
        <begin position="583"/>
        <end position="624"/>
    </location>
</feature>
<dbReference type="GO" id="GO:0006364">
    <property type="term" value="P:rRNA processing"/>
    <property type="evidence" value="ECO:0007669"/>
    <property type="project" value="InterPro"/>
</dbReference>
<evidence type="ECO:0000256" key="1">
    <source>
        <dbReference type="ARBA" id="ARBA00022574"/>
    </source>
</evidence>
<dbReference type="InterPro" id="IPR036322">
    <property type="entry name" value="WD40_repeat_dom_sf"/>
</dbReference>
<evidence type="ECO:0000256" key="2">
    <source>
        <dbReference type="ARBA" id="ARBA00022737"/>
    </source>
</evidence>
<dbReference type="PROSITE" id="PS00678">
    <property type="entry name" value="WD_REPEATS_1"/>
    <property type="match status" value="1"/>
</dbReference>
<evidence type="ECO:0000259" key="4">
    <source>
        <dbReference type="Pfam" id="PF04192"/>
    </source>
</evidence>
<keyword evidence="7" id="KW-1185">Reference proteome</keyword>
<reference evidence="6 7" key="1">
    <citation type="journal article" date="2004" name="Nature">
        <title>Genome evolution in yeasts.</title>
        <authorList>
            <consortium name="Genolevures"/>
            <person name="Dujon B."/>
            <person name="Sherman D."/>
            <person name="Fischer G."/>
            <person name="Durrens P."/>
            <person name="Casaregola S."/>
            <person name="Lafontaine I."/>
            <person name="de Montigny J."/>
            <person name="Marck C."/>
            <person name="Neuveglise C."/>
            <person name="Talla E."/>
            <person name="Goffard N."/>
            <person name="Frangeul L."/>
            <person name="Aigle M."/>
            <person name="Anthouard V."/>
            <person name="Babour A."/>
            <person name="Barbe V."/>
            <person name="Barnay S."/>
            <person name="Blanchin S."/>
            <person name="Beckerich J.M."/>
            <person name="Beyne E."/>
            <person name="Bleykasten C."/>
            <person name="Boisrame A."/>
            <person name="Boyer J."/>
            <person name="Cattolico L."/>
            <person name="Confanioleri F."/>
            <person name="de Daruvar A."/>
            <person name="Despons L."/>
            <person name="Fabre E."/>
            <person name="Fairhead C."/>
            <person name="Ferry-Dumazet H."/>
            <person name="Groppi A."/>
            <person name="Hantraye F."/>
            <person name="Hennequin C."/>
            <person name="Jauniaux N."/>
            <person name="Joyet P."/>
            <person name="Kachouri R."/>
            <person name="Kerrest A."/>
            <person name="Koszul R."/>
            <person name="Lemaire M."/>
            <person name="Lesur I."/>
            <person name="Ma L."/>
            <person name="Muller H."/>
            <person name="Nicaud J.M."/>
            <person name="Nikolski M."/>
            <person name="Oztas S."/>
            <person name="Ozier-Kalogeropoulos O."/>
            <person name="Pellenz S."/>
            <person name="Potier S."/>
            <person name="Richard G.F."/>
            <person name="Straub M.L."/>
            <person name="Suleau A."/>
            <person name="Swennene D."/>
            <person name="Tekaia F."/>
            <person name="Wesolowski-Louvel M."/>
            <person name="Westhof E."/>
            <person name="Wirth B."/>
            <person name="Zeniou-Meyer M."/>
            <person name="Zivanovic I."/>
            <person name="Bolotin-Fukuhara M."/>
            <person name="Thierry A."/>
            <person name="Bouchier C."/>
            <person name="Caudron B."/>
            <person name="Scarpelli C."/>
            <person name="Gaillardin C."/>
            <person name="Weissenbach J."/>
            <person name="Wincker P."/>
            <person name="Souciet J.L."/>
        </authorList>
    </citation>
    <scope>NUCLEOTIDE SEQUENCE [LARGE SCALE GENOMIC DNA]</scope>
    <source>
        <strain evidence="7">ATCC 8585 / CBS 2359 / DSM 70799 / NBRC 1267 / NRRL Y-1140 / WM37</strain>
    </source>
</reference>
<name>Q6CWN1_KLULA</name>
<dbReference type="HOGENOM" id="CLU_002774_2_0_1"/>
<gene>
    <name evidence="6" type="ORF">KLLA0_B02827g</name>
</gene>
<dbReference type="FunCoup" id="Q6CWN1">
    <property type="interactions" value="1231"/>
</dbReference>
<feature type="domain" description="WDR36/Utp21 C-terminal" evidence="4">
    <location>
        <begin position="714"/>
        <end position="938"/>
    </location>
</feature>
<evidence type="ECO:0000313" key="7">
    <source>
        <dbReference type="Proteomes" id="UP000000598"/>
    </source>
</evidence>
<dbReference type="Proteomes" id="UP000000598">
    <property type="component" value="Chromosome B"/>
</dbReference>
<dbReference type="InterPro" id="IPR015943">
    <property type="entry name" value="WD40/YVTN_repeat-like_dom_sf"/>
</dbReference>
<dbReference type="Gene3D" id="2.130.10.10">
    <property type="entry name" value="YVTN repeat-like/Quinoprotein amine dehydrogenase"/>
    <property type="match status" value="2"/>
</dbReference>
<accession>Q6CWN1</accession>
<evidence type="ECO:0000259" key="5">
    <source>
        <dbReference type="Pfam" id="PF25171"/>
    </source>
</evidence>
<dbReference type="InterPro" id="IPR007319">
    <property type="entry name" value="WDR36/Utp21_C"/>
</dbReference>
<dbReference type="PROSITE" id="PS50082">
    <property type="entry name" value="WD_REPEATS_2"/>
    <property type="match status" value="1"/>
</dbReference>
<dbReference type="PROSITE" id="PS50294">
    <property type="entry name" value="WD_REPEATS_REGION"/>
    <property type="match status" value="1"/>
</dbReference>
<dbReference type="SUPFAM" id="SSF50998">
    <property type="entry name" value="Quinoprotein alcohol dehydrogenase-like"/>
    <property type="match status" value="1"/>
</dbReference>
<dbReference type="SMART" id="SM00320">
    <property type="entry name" value="WD40"/>
    <property type="match status" value="10"/>
</dbReference>
<dbReference type="InParanoid" id="Q6CWN1"/>
<dbReference type="SUPFAM" id="SSF50978">
    <property type="entry name" value="WD40 repeat-like"/>
    <property type="match status" value="1"/>
</dbReference>
<evidence type="ECO:0000313" key="6">
    <source>
        <dbReference type="EMBL" id="CAH02051.1"/>
    </source>
</evidence>
<evidence type="ECO:0000256" key="3">
    <source>
        <dbReference type="PROSITE-ProRule" id="PRU00221"/>
    </source>
</evidence>
<feature type="domain" description="WDR36/Utp21 N-terminal" evidence="5">
    <location>
        <begin position="52"/>
        <end position="327"/>
    </location>
</feature>